<keyword evidence="2" id="KW-1185">Reference proteome</keyword>
<dbReference type="EMBL" id="JARBJD010000052">
    <property type="protein sequence ID" value="KAK2956779.1"/>
    <property type="molecule type" value="Genomic_DNA"/>
</dbReference>
<name>A0ABQ9XZ94_9EUKA</name>
<proteinExistence type="predicted"/>
<evidence type="ECO:0000313" key="1">
    <source>
        <dbReference type="EMBL" id="KAK2956779.1"/>
    </source>
</evidence>
<sequence>MSVPMKTSPSKIKPSAFTYWNDPPMVANSERSATYLSLIYMAKNKRPFYESDEKKAVSFLEEIKPESANEVDSFILDLDPSSLPESSHVFVETVGVLISVRNRRIKQATFEFVDDMVRLSSVEVRLKLIQNDLVPKVISSLDLFSPRFSKIKDDHTTLLRFLYQWIRPSKQITVETLATTHPDEQQTLAEILFPHVIMPMEGVVRYLCENRTSIVDDILSMYFLLNLCRILATSTLLQEEMSLHLNPLIVLTIPCVVTVFEDDLTILMSLWEMTIVQWEWKITNRELFKRWIMVLRQLRKEGHEDIVEQRLQNDIGGMHGGNIVEKAITWNNVMGMNLTMWK</sequence>
<dbReference type="Proteomes" id="UP001281761">
    <property type="component" value="Unassembled WGS sequence"/>
</dbReference>
<evidence type="ECO:0000313" key="2">
    <source>
        <dbReference type="Proteomes" id="UP001281761"/>
    </source>
</evidence>
<organism evidence="1 2">
    <name type="scientific">Blattamonas nauphoetae</name>
    <dbReference type="NCBI Taxonomy" id="2049346"/>
    <lineage>
        <taxon>Eukaryota</taxon>
        <taxon>Metamonada</taxon>
        <taxon>Preaxostyla</taxon>
        <taxon>Oxymonadida</taxon>
        <taxon>Blattamonas</taxon>
    </lineage>
</organism>
<reference evidence="1 2" key="1">
    <citation type="journal article" date="2022" name="bioRxiv">
        <title>Genomics of Preaxostyla Flagellates Illuminates Evolutionary Transitions and the Path Towards Mitochondrial Loss.</title>
        <authorList>
            <person name="Novak L.V.F."/>
            <person name="Treitli S.C."/>
            <person name="Pyrih J."/>
            <person name="Halakuc P."/>
            <person name="Pipaliya S.V."/>
            <person name="Vacek V."/>
            <person name="Brzon O."/>
            <person name="Soukal P."/>
            <person name="Eme L."/>
            <person name="Dacks J.B."/>
            <person name="Karnkowska A."/>
            <person name="Elias M."/>
            <person name="Hampl V."/>
        </authorList>
    </citation>
    <scope>NUCLEOTIDE SEQUENCE [LARGE SCALE GENOMIC DNA]</scope>
    <source>
        <strain evidence="1">NAU3</strain>
        <tissue evidence="1">Gut</tissue>
    </source>
</reference>
<gene>
    <name evidence="1" type="ORF">BLNAU_8232</name>
</gene>
<protein>
    <submittedName>
        <fullName evidence="1">Uncharacterized protein</fullName>
    </submittedName>
</protein>
<comment type="caution">
    <text evidence="1">The sequence shown here is derived from an EMBL/GenBank/DDBJ whole genome shotgun (WGS) entry which is preliminary data.</text>
</comment>
<accession>A0ABQ9XZ94</accession>